<dbReference type="PROSITE" id="PS50887">
    <property type="entry name" value="GGDEF"/>
    <property type="match status" value="1"/>
</dbReference>
<gene>
    <name evidence="3" type="ORF">CR103_19555</name>
</gene>
<dbReference type="PANTHER" id="PTHR46663">
    <property type="entry name" value="DIGUANYLATE CYCLASE DGCT-RELATED"/>
    <property type="match status" value="1"/>
</dbReference>
<name>A0A2G8SWG3_9BURK</name>
<dbReference type="CDD" id="cd01949">
    <property type="entry name" value="GGDEF"/>
    <property type="match status" value="1"/>
</dbReference>
<dbReference type="AlphaFoldDB" id="A0A2G8SWG3"/>
<dbReference type="NCBIfam" id="TIGR00254">
    <property type="entry name" value="GGDEF"/>
    <property type="match status" value="1"/>
</dbReference>
<dbReference type="InterPro" id="IPR000160">
    <property type="entry name" value="GGDEF_dom"/>
</dbReference>
<dbReference type="Proteomes" id="UP000228593">
    <property type="component" value="Unassembled WGS sequence"/>
</dbReference>
<feature type="transmembrane region" description="Helical" evidence="1">
    <location>
        <begin position="260"/>
        <end position="279"/>
    </location>
</feature>
<proteinExistence type="predicted"/>
<dbReference type="Pfam" id="PF00990">
    <property type="entry name" value="GGDEF"/>
    <property type="match status" value="1"/>
</dbReference>
<dbReference type="EMBL" id="PDOB01000046">
    <property type="protein sequence ID" value="PIL38135.1"/>
    <property type="molecule type" value="Genomic_DNA"/>
</dbReference>
<reference evidence="3 4" key="1">
    <citation type="submission" date="2017-10" db="EMBL/GenBank/DDBJ databases">
        <title>Massilia psychrophilum sp. nov., a novel purple-pigmented bacterium isolated from Tianshan glacier, Xinjiang Municipality, China.</title>
        <authorList>
            <person name="Wang H."/>
        </authorList>
    </citation>
    <scope>NUCLEOTIDE SEQUENCE [LARGE SCALE GENOMIC DNA]</scope>
    <source>
        <strain evidence="3 4">JCM 30813</strain>
    </source>
</reference>
<keyword evidence="1" id="KW-0812">Transmembrane</keyword>
<dbReference type="Gene3D" id="3.30.70.270">
    <property type="match status" value="1"/>
</dbReference>
<organism evidence="3 4">
    <name type="scientific">Massilia psychrophila</name>
    <dbReference type="NCBI Taxonomy" id="1603353"/>
    <lineage>
        <taxon>Bacteria</taxon>
        <taxon>Pseudomonadati</taxon>
        <taxon>Pseudomonadota</taxon>
        <taxon>Betaproteobacteria</taxon>
        <taxon>Burkholderiales</taxon>
        <taxon>Oxalobacteraceae</taxon>
        <taxon>Telluria group</taxon>
        <taxon>Massilia</taxon>
    </lineage>
</organism>
<comment type="caution">
    <text evidence="3">The sequence shown here is derived from an EMBL/GenBank/DDBJ whole genome shotgun (WGS) entry which is preliminary data.</text>
</comment>
<keyword evidence="1" id="KW-0472">Membrane</keyword>
<dbReference type="OrthoDB" id="8734984at2"/>
<accession>A0A2G8SWG3</accession>
<feature type="domain" description="GGDEF" evidence="2">
    <location>
        <begin position="355"/>
        <end position="491"/>
    </location>
</feature>
<dbReference type="FunFam" id="3.30.70.270:FF:000001">
    <property type="entry name" value="Diguanylate cyclase domain protein"/>
    <property type="match status" value="1"/>
</dbReference>
<dbReference type="SUPFAM" id="SSF55073">
    <property type="entry name" value="Nucleotide cyclase"/>
    <property type="match status" value="1"/>
</dbReference>
<protein>
    <submittedName>
        <fullName evidence="3">GGDEF domain-containing protein</fullName>
    </submittedName>
</protein>
<dbReference type="RefSeq" id="WP_099917614.1">
    <property type="nucleotide sequence ID" value="NZ_BMHS01000023.1"/>
</dbReference>
<dbReference type="InterPro" id="IPR045812">
    <property type="entry name" value="DAHL"/>
</dbReference>
<sequence length="514" mass="55982">MSARGRIAVILMLILLAVLLGFLFNRTTAVDLGAQNRVMLNLRELEKLDAEWNVNILRSRLGLDTGYEALAAPLPRIRQLQASLHDALSMTRGLAAPQAFEQMNAALREKERLVEQFKLGNAVLREALVYLPPAITDFKTDLNGIEGALVPARTVLALDGALNALLADILRFNLAPDIALALQIENTLGTMLIQAAAFSPAAGEKVGLLLRHARAVLRYRPLERAIDVAIRSTGSTESMDRLGRLFNNQFDEVLLQKQRYRSWLFAYSGVLLLLLIYVARRLVRSYRIIGVVNQRLRGANETLEMRVAERTAELKAQSLQLEKLAHHDGLTGLVNYAYFIRMLDQALVRAARRGTTVVVMFFDLDGFKAVNDTFGHGTGDLVLQAVARRVRDKLRAEDGLARIGGDEFVILLEEVGTREGATRVAQQTLDQICGITEAGGNPVAISASIGISSAHGRSGAVRGGATLLAEADQAMYCAKQAGKAGFCLSERAEWRASASLQTAAPYPASAETGA</sequence>
<dbReference type="InterPro" id="IPR029787">
    <property type="entry name" value="Nucleotide_cyclase"/>
</dbReference>
<dbReference type="Pfam" id="PF19443">
    <property type="entry name" value="DAHL"/>
    <property type="match status" value="1"/>
</dbReference>
<evidence type="ECO:0000256" key="1">
    <source>
        <dbReference type="SAM" id="Phobius"/>
    </source>
</evidence>
<dbReference type="PANTHER" id="PTHR46663:SF4">
    <property type="entry name" value="DIGUANYLATE CYCLASE DGCT-RELATED"/>
    <property type="match status" value="1"/>
</dbReference>
<keyword evidence="1" id="KW-1133">Transmembrane helix</keyword>
<evidence type="ECO:0000259" key="2">
    <source>
        <dbReference type="PROSITE" id="PS50887"/>
    </source>
</evidence>
<dbReference type="SMART" id="SM00267">
    <property type="entry name" value="GGDEF"/>
    <property type="match status" value="1"/>
</dbReference>
<keyword evidence="4" id="KW-1185">Reference proteome</keyword>
<dbReference type="InterPro" id="IPR043128">
    <property type="entry name" value="Rev_trsase/Diguanyl_cyclase"/>
</dbReference>
<dbReference type="GO" id="GO:0003824">
    <property type="term" value="F:catalytic activity"/>
    <property type="evidence" value="ECO:0007669"/>
    <property type="project" value="UniProtKB-ARBA"/>
</dbReference>
<evidence type="ECO:0000313" key="4">
    <source>
        <dbReference type="Proteomes" id="UP000228593"/>
    </source>
</evidence>
<evidence type="ECO:0000313" key="3">
    <source>
        <dbReference type="EMBL" id="PIL38135.1"/>
    </source>
</evidence>
<dbReference type="InterPro" id="IPR052163">
    <property type="entry name" value="DGC-Regulatory_Protein"/>
</dbReference>